<gene>
    <name evidence="4" type="ORF">LTR77_002588</name>
</gene>
<feature type="compositionally biased region" description="Polar residues" evidence="2">
    <location>
        <begin position="653"/>
        <end position="677"/>
    </location>
</feature>
<feature type="compositionally biased region" description="Polar residues" evidence="2">
    <location>
        <begin position="684"/>
        <end position="708"/>
    </location>
</feature>
<sequence length="770" mass="85071">MRSLDDARVAWDELRQYKRTKDLKEAVRLDGDSSLATAGGRSACWKVFLLFDTLDTSSWIRTLSSARSAYNSLKSHFLRHIENPDELTSGYDPLSGESDLSHDKSSPWTQLHKDEELRGEILQDVVRCMPENLYFRQPDTQRALTDILFVFCKLNPDVGYRQGMHELLAPILWAVERDAIDLGQSSKALGEDAVIKTMFDSEHVEHDTFALFGQVMQSAKVFYEQTTSDGNENPMVSRSRRIFSDMLPQVDEKLATHLARIDIVPQVFLIRWVRLLFGREFAFDEMLTMWDVIFAEDPSLEVVDHICIAMLLRIRWDLIEADYNVALTLLLRYPEPGTQLPAQTLALDGLYLREHMDYHSGSYLVSKYTGKPLEQAGRPVTPPALQRNITTMAVATKASATSPTRSPGPNRNLESVFQSTARNIYARGEKLGIGKVVRSAVDEVHKKAQEIRDAQTPATPPPSWRQRGTSRTSLGAEPLLTRVQTLEVRSRQLAKLLEGAVSELWEYQRAASESAMTDAEAQKAGLEQLSVAIAKVQFIQVYLDDPGMPLPQEAETTGGSPQAASEGASQAVGPEIEGVESTPAYSRTGTPVATAGRTEAIEGRGSNLDEAQPPKSSVEGLLDPESFADPSLTETGAPGSVKVSPEIVVQEDNAASITSEKPDQPSNKDQQRPTPLSSARPRLEQSSLSWMLDQQGSKLRQPSPSASGREQARFRSSLFGTARADDTVSGDSSRRVSGEMIRGQPLGEPNVQEDAGFDMGSLRHSKGRKT</sequence>
<dbReference type="SMART" id="SM00164">
    <property type="entry name" value="TBC"/>
    <property type="match status" value="1"/>
</dbReference>
<keyword evidence="5" id="KW-1185">Reference proteome</keyword>
<dbReference type="FunFam" id="1.10.8.270:FF:000031">
    <property type="entry name" value="TBC1 domain family member 5"/>
    <property type="match status" value="1"/>
</dbReference>
<dbReference type="EMBL" id="JAVRRT010000003">
    <property type="protein sequence ID" value="KAK5173907.1"/>
    <property type="molecule type" value="Genomic_DNA"/>
</dbReference>
<dbReference type="PANTHER" id="PTHR22957:SF337">
    <property type="entry name" value="TBC1 DOMAIN FAMILY MEMBER 5"/>
    <property type="match status" value="1"/>
</dbReference>
<evidence type="ECO:0000256" key="1">
    <source>
        <dbReference type="ARBA" id="ARBA00022468"/>
    </source>
</evidence>
<dbReference type="AlphaFoldDB" id="A0AAV9PLN4"/>
<dbReference type="PANTHER" id="PTHR22957">
    <property type="entry name" value="TBC1 DOMAIN FAMILY MEMBER GTPASE-ACTIVATING PROTEIN"/>
    <property type="match status" value="1"/>
</dbReference>
<dbReference type="Gene3D" id="1.10.472.80">
    <property type="entry name" value="Ypt/Rab-GAP domain of gyp1p, domain 3"/>
    <property type="match status" value="1"/>
</dbReference>
<feature type="compositionally biased region" description="Polar residues" evidence="2">
    <location>
        <begin position="554"/>
        <end position="563"/>
    </location>
</feature>
<dbReference type="GeneID" id="89923935"/>
<dbReference type="PROSITE" id="PS50086">
    <property type="entry name" value="TBC_RABGAP"/>
    <property type="match status" value="1"/>
</dbReference>
<name>A0AAV9PLN4_9PEZI</name>
<dbReference type="SUPFAM" id="SSF47923">
    <property type="entry name" value="Ypt/Rab-GAP domain of gyp1p"/>
    <property type="match status" value="2"/>
</dbReference>
<dbReference type="Gene3D" id="1.10.8.270">
    <property type="entry name" value="putative rabgap domain of human tbc1 domain family member 14 like domains"/>
    <property type="match status" value="1"/>
</dbReference>
<feature type="compositionally biased region" description="Basic and acidic residues" evidence="2">
    <location>
        <begin position="99"/>
        <end position="109"/>
    </location>
</feature>
<dbReference type="RefSeq" id="XP_064662602.1">
    <property type="nucleotide sequence ID" value="XM_064799847.1"/>
</dbReference>
<reference evidence="4 5" key="1">
    <citation type="submission" date="2023-08" db="EMBL/GenBank/DDBJ databases">
        <title>Black Yeasts Isolated from many extreme environments.</title>
        <authorList>
            <person name="Coleine C."/>
            <person name="Stajich J.E."/>
            <person name="Selbmann L."/>
        </authorList>
    </citation>
    <scope>NUCLEOTIDE SEQUENCE [LARGE SCALE GENOMIC DNA]</scope>
    <source>
        <strain evidence="4 5">CCFEE 5935</strain>
    </source>
</reference>
<evidence type="ECO:0000313" key="4">
    <source>
        <dbReference type="EMBL" id="KAK5173907.1"/>
    </source>
</evidence>
<dbReference type="Pfam" id="PF00566">
    <property type="entry name" value="RabGAP-TBC"/>
    <property type="match status" value="1"/>
</dbReference>
<dbReference type="InterPro" id="IPR035969">
    <property type="entry name" value="Rab-GAP_TBC_sf"/>
</dbReference>
<evidence type="ECO:0000256" key="2">
    <source>
        <dbReference type="SAM" id="MobiDB-lite"/>
    </source>
</evidence>
<dbReference type="GO" id="GO:0005096">
    <property type="term" value="F:GTPase activator activity"/>
    <property type="evidence" value="ECO:0007669"/>
    <property type="project" value="UniProtKB-KW"/>
</dbReference>
<feature type="domain" description="Rab-GAP TBC" evidence="3">
    <location>
        <begin position="35"/>
        <end position="297"/>
    </location>
</feature>
<dbReference type="FunFam" id="1.10.472.80:FF:000038">
    <property type="entry name" value="TBC1 domain family member 5"/>
    <property type="match status" value="1"/>
</dbReference>
<comment type="caution">
    <text evidence="4">The sequence shown here is derived from an EMBL/GenBank/DDBJ whole genome shotgun (WGS) entry which is preliminary data.</text>
</comment>
<evidence type="ECO:0000313" key="5">
    <source>
        <dbReference type="Proteomes" id="UP001337655"/>
    </source>
</evidence>
<feature type="region of interest" description="Disordered" evidence="2">
    <location>
        <begin position="450"/>
        <end position="471"/>
    </location>
</feature>
<dbReference type="InterPro" id="IPR000195">
    <property type="entry name" value="Rab-GAP-TBC_dom"/>
</dbReference>
<organism evidence="4 5">
    <name type="scientific">Saxophila tyrrhenica</name>
    <dbReference type="NCBI Taxonomy" id="1690608"/>
    <lineage>
        <taxon>Eukaryota</taxon>
        <taxon>Fungi</taxon>
        <taxon>Dikarya</taxon>
        <taxon>Ascomycota</taxon>
        <taxon>Pezizomycotina</taxon>
        <taxon>Dothideomycetes</taxon>
        <taxon>Dothideomycetidae</taxon>
        <taxon>Mycosphaerellales</taxon>
        <taxon>Extremaceae</taxon>
        <taxon>Saxophila</taxon>
    </lineage>
</organism>
<evidence type="ECO:0000259" key="3">
    <source>
        <dbReference type="PROSITE" id="PS50086"/>
    </source>
</evidence>
<dbReference type="Proteomes" id="UP001337655">
    <property type="component" value="Unassembled WGS sequence"/>
</dbReference>
<accession>A0AAV9PLN4</accession>
<feature type="region of interest" description="Disordered" evidence="2">
    <location>
        <begin position="549"/>
        <end position="770"/>
    </location>
</feature>
<proteinExistence type="predicted"/>
<feature type="region of interest" description="Disordered" evidence="2">
    <location>
        <begin position="90"/>
        <end position="109"/>
    </location>
</feature>
<protein>
    <recommendedName>
        <fullName evidence="3">Rab-GAP TBC domain-containing protein</fullName>
    </recommendedName>
</protein>
<keyword evidence="1" id="KW-0343">GTPase activation</keyword>